<organism evidence="2 3">
    <name type="scientific">Synechococcus sp. (strain ATCC 27144 / PCC 6301 / SAUG 1402/1)</name>
    <name type="common">Anacystis nidulans</name>
    <dbReference type="NCBI Taxonomy" id="269084"/>
    <lineage>
        <taxon>Bacteria</taxon>
        <taxon>Bacillati</taxon>
        <taxon>Cyanobacteriota</taxon>
        <taxon>Cyanophyceae</taxon>
        <taxon>Synechococcales</taxon>
        <taxon>Synechococcaceae</taxon>
        <taxon>Synechococcus</taxon>
    </lineage>
</organism>
<name>A0A0H3K437_SYNP6</name>
<dbReference type="InterPro" id="IPR052194">
    <property type="entry name" value="MESH1"/>
</dbReference>
<gene>
    <name evidence="2" type="ordered locus">syc0709_d</name>
</gene>
<accession>A0A0H3K437</accession>
<evidence type="ECO:0000259" key="1">
    <source>
        <dbReference type="SMART" id="SM00471"/>
    </source>
</evidence>
<dbReference type="SMART" id="SM00471">
    <property type="entry name" value="HDc"/>
    <property type="match status" value="1"/>
</dbReference>
<dbReference type="Pfam" id="PF13328">
    <property type="entry name" value="HD_4"/>
    <property type="match status" value="1"/>
</dbReference>
<feature type="domain" description="HD/PDEase" evidence="1">
    <location>
        <begin position="30"/>
        <end position="143"/>
    </location>
</feature>
<dbReference type="SUPFAM" id="SSF109604">
    <property type="entry name" value="HD-domain/PDEase-like"/>
    <property type="match status" value="1"/>
</dbReference>
<dbReference type="PANTHER" id="PTHR46246">
    <property type="entry name" value="GUANOSINE-3',5'-BIS(DIPHOSPHATE) 3'-PYROPHOSPHOHYDROLASE MESH1"/>
    <property type="match status" value="1"/>
</dbReference>
<dbReference type="PANTHER" id="PTHR46246:SF1">
    <property type="entry name" value="GUANOSINE-3',5'-BIS(DIPHOSPHATE) 3'-PYROPHOSPHOHYDROLASE MESH1"/>
    <property type="match status" value="1"/>
</dbReference>
<sequence length="218" mass="23752">MLPTFQPSARIGAAVSLAAQLHADQVRKGTSIPYLAHLLAVASLVMEHGGDEDQTIAALLHDAIEDTGPESEALIREQFGDRVTAIVWGCTDGVPDAAGQKPDWRDRKQQYLQHLATVAPDILLVSACDKLHNARSILIDLQNHGLVLFDRFKAGQAGTIWYYQQLATCFQARLPGPLSQQLSQTVEAIQQTAKQLESLVRLIPVACSKAQYTDITAC</sequence>
<dbReference type="KEGG" id="syc:syc0709_d"/>
<dbReference type="Proteomes" id="UP000001175">
    <property type="component" value="Chromosome"/>
</dbReference>
<dbReference type="InterPro" id="IPR003607">
    <property type="entry name" value="HD/PDEase_dom"/>
</dbReference>
<dbReference type="eggNOG" id="COG0317">
    <property type="taxonomic scope" value="Bacteria"/>
</dbReference>
<dbReference type="EMBL" id="AP008231">
    <property type="protein sequence ID" value="BAD78899.1"/>
    <property type="molecule type" value="Genomic_DNA"/>
</dbReference>
<evidence type="ECO:0000313" key="3">
    <source>
        <dbReference type="Proteomes" id="UP000001175"/>
    </source>
</evidence>
<reference evidence="2 3" key="1">
    <citation type="journal article" date="2007" name="Photosyn. Res.">
        <title>Complete nucleotide sequence of the freshwater unicellular cyanobacterium Synechococcus elongatus PCC 6301 chromosome: gene content and organization.</title>
        <authorList>
            <person name="Sugita C."/>
            <person name="Ogata K."/>
            <person name="Shikata M."/>
            <person name="Jikuya H."/>
            <person name="Takano J."/>
            <person name="Furumichi M."/>
            <person name="Kanehisa M."/>
            <person name="Omata T."/>
            <person name="Sugiura M."/>
            <person name="Sugita M."/>
        </authorList>
    </citation>
    <scope>NUCLEOTIDE SEQUENCE [LARGE SCALE GENOMIC DNA]</scope>
    <source>
        <strain evidence="3">ATCC 27144 / PCC 6301 / SAUG 1402/1</strain>
    </source>
</reference>
<proteinExistence type="predicted"/>
<protein>
    <recommendedName>
        <fullName evidence="1">HD/PDEase domain-containing protein</fullName>
    </recommendedName>
</protein>
<dbReference type="AlphaFoldDB" id="A0A0H3K437"/>
<dbReference type="GO" id="GO:0008893">
    <property type="term" value="F:guanosine-3',5'-bis(diphosphate) 3'-diphosphatase activity"/>
    <property type="evidence" value="ECO:0007669"/>
    <property type="project" value="TreeGrafter"/>
</dbReference>
<dbReference type="Gene3D" id="1.10.3210.10">
    <property type="entry name" value="Hypothetical protein af1432"/>
    <property type="match status" value="1"/>
</dbReference>
<evidence type="ECO:0000313" key="2">
    <source>
        <dbReference type="EMBL" id="BAD78899.1"/>
    </source>
</evidence>
<dbReference type="RefSeq" id="WP_011243021.1">
    <property type="nucleotide sequence ID" value="NC_006576.1"/>
</dbReference>